<dbReference type="GO" id="GO:1990904">
    <property type="term" value="C:ribonucleoprotein complex"/>
    <property type="evidence" value="ECO:0007669"/>
    <property type="project" value="UniProtKB-KW"/>
</dbReference>
<dbReference type="InterPro" id="IPR001515">
    <property type="entry name" value="Ribosomal_eL32"/>
</dbReference>
<reference evidence="5 6" key="1">
    <citation type="submission" date="2018-10" db="EMBL/GenBank/DDBJ databases">
        <authorList>
            <person name="Ekblom R."/>
            <person name="Jareborg N."/>
        </authorList>
    </citation>
    <scope>NUCLEOTIDE SEQUENCE [LARGE SCALE GENOMIC DNA]</scope>
    <source>
        <tissue evidence="5">Muscle</tissue>
    </source>
</reference>
<dbReference type="EMBL" id="CYRY02026789">
    <property type="protein sequence ID" value="VCW98878.1"/>
    <property type="molecule type" value="Genomic_DNA"/>
</dbReference>
<dbReference type="GO" id="GO:0003735">
    <property type="term" value="F:structural constituent of ribosome"/>
    <property type="evidence" value="ECO:0007669"/>
    <property type="project" value="InterPro"/>
</dbReference>
<keyword evidence="3" id="KW-0687">Ribonucleoprotein</keyword>
<keyword evidence="2" id="KW-0689">Ribosomal protein</keyword>
<dbReference type="SUPFAM" id="SSF52042">
    <property type="entry name" value="Ribosomal protein L32e"/>
    <property type="match status" value="1"/>
</dbReference>
<evidence type="ECO:0000256" key="4">
    <source>
        <dbReference type="SAM" id="MobiDB-lite"/>
    </source>
</evidence>
<dbReference type="GO" id="GO:0005840">
    <property type="term" value="C:ribosome"/>
    <property type="evidence" value="ECO:0007669"/>
    <property type="project" value="UniProtKB-KW"/>
</dbReference>
<protein>
    <submittedName>
        <fullName evidence="5">Uncharacterized protein</fullName>
    </submittedName>
</protein>
<organism evidence="5 6">
    <name type="scientific">Gulo gulo</name>
    <name type="common">Wolverine</name>
    <name type="synonym">Gluton</name>
    <dbReference type="NCBI Taxonomy" id="48420"/>
    <lineage>
        <taxon>Eukaryota</taxon>
        <taxon>Metazoa</taxon>
        <taxon>Chordata</taxon>
        <taxon>Craniata</taxon>
        <taxon>Vertebrata</taxon>
        <taxon>Euteleostomi</taxon>
        <taxon>Mammalia</taxon>
        <taxon>Eutheria</taxon>
        <taxon>Laurasiatheria</taxon>
        <taxon>Carnivora</taxon>
        <taxon>Caniformia</taxon>
        <taxon>Musteloidea</taxon>
        <taxon>Mustelidae</taxon>
        <taxon>Guloninae</taxon>
        <taxon>Gulo</taxon>
    </lineage>
</organism>
<keyword evidence="6" id="KW-1185">Reference proteome</keyword>
<accession>A0A9X9LXG7</accession>
<dbReference type="Pfam" id="PF01655">
    <property type="entry name" value="Ribosomal_L32e"/>
    <property type="match status" value="1"/>
</dbReference>
<evidence type="ECO:0000313" key="5">
    <source>
        <dbReference type="EMBL" id="VCW98878.1"/>
    </source>
</evidence>
<evidence type="ECO:0000256" key="1">
    <source>
        <dbReference type="ARBA" id="ARBA00008431"/>
    </source>
</evidence>
<comment type="similarity">
    <text evidence="1">Belongs to the eukaryotic ribosomal protein eL32 family.</text>
</comment>
<proteinExistence type="inferred from homology"/>
<sequence>QKTQGQIPKPNIGFKSNKKAKHALPSGFQGSGSTAPRNLKCCSHAASFAVLRLLTLSPPRTTEPSWKEQPSQPSVIIPVPGCTGERIERQLACMLYFVNKTIKLYKKKKT</sequence>
<evidence type="ECO:0000313" key="6">
    <source>
        <dbReference type="Proteomes" id="UP000269945"/>
    </source>
</evidence>
<dbReference type="GO" id="GO:0006412">
    <property type="term" value="P:translation"/>
    <property type="evidence" value="ECO:0007669"/>
    <property type="project" value="InterPro"/>
</dbReference>
<gene>
    <name evidence="5" type="ORF">BN2614_LOCUS1</name>
</gene>
<dbReference type="Proteomes" id="UP000269945">
    <property type="component" value="Unassembled WGS sequence"/>
</dbReference>
<feature type="non-terminal residue" evidence="5">
    <location>
        <position position="1"/>
    </location>
</feature>
<name>A0A9X9LXG7_GULGU</name>
<evidence type="ECO:0000256" key="3">
    <source>
        <dbReference type="ARBA" id="ARBA00023274"/>
    </source>
</evidence>
<evidence type="ECO:0000256" key="2">
    <source>
        <dbReference type="ARBA" id="ARBA00022980"/>
    </source>
</evidence>
<dbReference type="AlphaFoldDB" id="A0A9X9LXG7"/>
<comment type="caution">
    <text evidence="5">The sequence shown here is derived from an EMBL/GenBank/DDBJ whole genome shotgun (WGS) entry which is preliminary data.</text>
</comment>
<feature type="region of interest" description="Disordered" evidence="4">
    <location>
        <begin position="1"/>
        <end position="35"/>
    </location>
</feature>
<dbReference type="InterPro" id="IPR036351">
    <property type="entry name" value="Ribosomal_eL32_sf"/>
</dbReference>